<organism evidence="2 3">
    <name type="scientific">Steinernema glaseri</name>
    <dbReference type="NCBI Taxonomy" id="37863"/>
    <lineage>
        <taxon>Eukaryota</taxon>
        <taxon>Metazoa</taxon>
        <taxon>Ecdysozoa</taxon>
        <taxon>Nematoda</taxon>
        <taxon>Chromadorea</taxon>
        <taxon>Rhabditida</taxon>
        <taxon>Tylenchina</taxon>
        <taxon>Panagrolaimomorpha</taxon>
        <taxon>Strongyloidoidea</taxon>
        <taxon>Steinernematidae</taxon>
        <taxon>Steinernema</taxon>
    </lineage>
</organism>
<dbReference type="AlphaFoldDB" id="A0A1I7YFX4"/>
<keyword evidence="1" id="KW-0472">Membrane</keyword>
<accession>A0A1I7YFX4</accession>
<feature type="transmembrane region" description="Helical" evidence="1">
    <location>
        <begin position="6"/>
        <end position="36"/>
    </location>
</feature>
<protein>
    <submittedName>
        <fullName evidence="3">Protein Vpu</fullName>
    </submittedName>
</protein>
<evidence type="ECO:0000256" key="1">
    <source>
        <dbReference type="SAM" id="Phobius"/>
    </source>
</evidence>
<proteinExistence type="predicted"/>
<keyword evidence="1" id="KW-1133">Transmembrane helix</keyword>
<evidence type="ECO:0000313" key="2">
    <source>
        <dbReference type="Proteomes" id="UP000095287"/>
    </source>
</evidence>
<name>A0A1I7YFX4_9BILA</name>
<sequence>MDTSTAAYIIWEIVTITGAVIAAYSLVALLLFAIYVSLQCSNPDEIHEDVPLILVYTTVDEDRHEMLIPNNLNLFNC</sequence>
<dbReference type="Proteomes" id="UP000095287">
    <property type="component" value="Unplaced"/>
</dbReference>
<evidence type="ECO:0000313" key="3">
    <source>
        <dbReference type="WBParaSite" id="L893_g15996.t1"/>
    </source>
</evidence>
<keyword evidence="1" id="KW-0812">Transmembrane</keyword>
<reference evidence="3" key="1">
    <citation type="submission" date="2016-11" db="UniProtKB">
        <authorList>
            <consortium name="WormBaseParasite"/>
        </authorList>
    </citation>
    <scope>IDENTIFICATION</scope>
</reference>
<keyword evidence="2" id="KW-1185">Reference proteome</keyword>
<dbReference type="WBParaSite" id="L893_g15996.t1">
    <property type="protein sequence ID" value="L893_g15996.t1"/>
    <property type="gene ID" value="L893_g15996"/>
</dbReference>